<dbReference type="NCBIfam" id="TIGR01733">
    <property type="entry name" value="AA-adenyl-dom"/>
    <property type="match status" value="1"/>
</dbReference>
<keyword evidence="5" id="KW-1185">Reference proteome</keyword>
<dbReference type="InterPro" id="IPR042099">
    <property type="entry name" value="ANL_N_sf"/>
</dbReference>
<accession>A0ABY5K8I8</accession>
<dbReference type="PANTHER" id="PTHR45527:SF1">
    <property type="entry name" value="FATTY ACID SYNTHASE"/>
    <property type="match status" value="1"/>
</dbReference>
<dbReference type="InterPro" id="IPR045851">
    <property type="entry name" value="AMP-bd_C_sf"/>
</dbReference>
<gene>
    <name evidence="4" type="ORF">NP075_08735</name>
</gene>
<dbReference type="PANTHER" id="PTHR45527">
    <property type="entry name" value="NONRIBOSOMAL PEPTIDE SYNTHETASE"/>
    <property type="match status" value="1"/>
</dbReference>
<dbReference type="InterPro" id="IPR025110">
    <property type="entry name" value="AMP-bd_C"/>
</dbReference>
<feature type="region of interest" description="Disordered" evidence="1">
    <location>
        <begin position="490"/>
        <end position="524"/>
    </location>
</feature>
<dbReference type="Pfam" id="PF13193">
    <property type="entry name" value="AMP-binding_C"/>
    <property type="match status" value="1"/>
</dbReference>
<evidence type="ECO:0000256" key="1">
    <source>
        <dbReference type="SAM" id="MobiDB-lite"/>
    </source>
</evidence>
<proteinExistence type="predicted"/>
<evidence type="ECO:0000259" key="3">
    <source>
        <dbReference type="Pfam" id="PF13193"/>
    </source>
</evidence>
<dbReference type="Pfam" id="PF00501">
    <property type="entry name" value="AMP-binding"/>
    <property type="match status" value="1"/>
</dbReference>
<dbReference type="Gene3D" id="3.30.300.30">
    <property type="match status" value="1"/>
</dbReference>
<sequence length="524" mass="55775">MTSYTSFLATVERWPDAVALEVAGRRITYADLHAQAETLAARLLDRDGSPPSAVGVLASRSVAAYVGYLAALRVRAVVVPLNPTFPVERTDRVVRAASVDVLVVDPAGADVARDLAERDDAPRAVLGEGPADPGPALLPGLAVRDDDVAYVLFTSGSTGRPKGVPIRHRHVEPYLRRCVARYGSEPGARFSQMFDLTFDPSVFDLFVAWRGGGAVVVPAPAELLAPVRFVAEHEITHWFSVPSAVSLARRMRMLAPGSMPTLRWSLFAGEALTLEQARAWAAAAPASVLENLYGPTELTITCTAYRLPADPGTWPSTVNGTVPIGRVHPGHEVTVRDEDGSPSDVGELWVRGPQRFDGYVDAADDVDRLVVAGNGPRWYRTGDRVCALDGELVHLGRTDAQVKVRGFRVELAEVEHALRGHDAVEDVVVVAGGDASELHAYYTGPDGLGEELVARARAVLPAYMVPATVTRLEVLPVTANGKLDRRALAAAATDRRAGPGPARAGGDPGESVRAVAASTSRGRA</sequence>
<dbReference type="PROSITE" id="PS00455">
    <property type="entry name" value="AMP_BINDING"/>
    <property type="match status" value="1"/>
</dbReference>
<organism evidence="4 5">
    <name type="scientific">Cellulomonas wangsupingiae</name>
    <dbReference type="NCBI Taxonomy" id="2968085"/>
    <lineage>
        <taxon>Bacteria</taxon>
        <taxon>Bacillati</taxon>
        <taxon>Actinomycetota</taxon>
        <taxon>Actinomycetes</taxon>
        <taxon>Micrococcales</taxon>
        <taxon>Cellulomonadaceae</taxon>
        <taxon>Cellulomonas</taxon>
    </lineage>
</organism>
<evidence type="ECO:0000313" key="4">
    <source>
        <dbReference type="EMBL" id="UUI66766.1"/>
    </source>
</evidence>
<dbReference type="InterPro" id="IPR000873">
    <property type="entry name" value="AMP-dep_synth/lig_dom"/>
</dbReference>
<protein>
    <submittedName>
        <fullName evidence="4">Amino acid adenylation domain-containing protein</fullName>
    </submittedName>
</protein>
<evidence type="ECO:0000259" key="2">
    <source>
        <dbReference type="Pfam" id="PF00501"/>
    </source>
</evidence>
<feature type="domain" description="AMP-dependent synthetase/ligase" evidence="2">
    <location>
        <begin position="9"/>
        <end position="359"/>
    </location>
</feature>
<dbReference type="Gene3D" id="3.40.50.12780">
    <property type="entry name" value="N-terminal domain of ligase-like"/>
    <property type="match status" value="1"/>
</dbReference>
<evidence type="ECO:0000313" key="5">
    <source>
        <dbReference type="Proteomes" id="UP001317322"/>
    </source>
</evidence>
<dbReference type="InterPro" id="IPR020845">
    <property type="entry name" value="AMP-binding_CS"/>
</dbReference>
<dbReference type="RefSeq" id="WP_227562817.1">
    <property type="nucleotide sequence ID" value="NZ_CP101989.1"/>
</dbReference>
<feature type="domain" description="AMP-binding enzyme C-terminal" evidence="3">
    <location>
        <begin position="413"/>
        <end position="482"/>
    </location>
</feature>
<dbReference type="InterPro" id="IPR010071">
    <property type="entry name" value="AA_adenyl_dom"/>
</dbReference>
<name>A0ABY5K8I8_9CELL</name>
<reference evidence="4 5" key="1">
    <citation type="submission" date="2022-07" db="EMBL/GenBank/DDBJ databases">
        <title>Novel species in genus cellulomonas.</title>
        <authorList>
            <person name="Ye L."/>
        </authorList>
    </citation>
    <scope>NUCLEOTIDE SEQUENCE [LARGE SCALE GENOMIC DNA]</scope>
    <source>
        <strain evidence="5">zg-Y908</strain>
    </source>
</reference>
<dbReference type="EMBL" id="CP101989">
    <property type="protein sequence ID" value="UUI66766.1"/>
    <property type="molecule type" value="Genomic_DNA"/>
</dbReference>
<dbReference type="SUPFAM" id="SSF56801">
    <property type="entry name" value="Acetyl-CoA synthetase-like"/>
    <property type="match status" value="1"/>
</dbReference>
<dbReference type="Proteomes" id="UP001317322">
    <property type="component" value="Chromosome"/>
</dbReference>